<organism evidence="1 2">
    <name type="scientific">Paraburkholderia unamae</name>
    <dbReference type="NCBI Taxonomy" id="219649"/>
    <lineage>
        <taxon>Bacteria</taxon>
        <taxon>Pseudomonadati</taxon>
        <taxon>Pseudomonadota</taxon>
        <taxon>Betaproteobacteria</taxon>
        <taxon>Burkholderiales</taxon>
        <taxon>Burkholderiaceae</taxon>
        <taxon>Paraburkholderia</taxon>
    </lineage>
</organism>
<sequence>MRSTMNAEKAARSRIARRMAEGFACWGGVPRSRAHVLRVALLALAAGGAAQAACAQDQQLLDTRVTQESVADTICRPGYADTVAPPFDDTMALKDRMLAARGIDADDGVRYALDRHVPIVLGGSPDATANFDLLPWGGHAGERRKSLLTVRLKRCVCAGRMTLAQAQAAITGNWAHQYESLTRMECGAQADETTSASSDDGS</sequence>
<name>A0ABX5K9E4_9BURK</name>
<proteinExistence type="predicted"/>
<gene>
    <name evidence="1" type="ORF">C7402_13014</name>
</gene>
<reference evidence="1 2" key="1">
    <citation type="submission" date="2018-05" db="EMBL/GenBank/DDBJ databases">
        <title>Genomic Encyclopedia of Type Strains, Phase IV (KMG-V): Genome sequencing to study the core and pangenomes of soil and plant-associated prokaryotes.</title>
        <authorList>
            <person name="Whitman W."/>
        </authorList>
    </citation>
    <scope>NUCLEOTIDE SEQUENCE [LARGE SCALE GENOMIC DNA]</scope>
    <source>
        <strain evidence="1 2">SCZa-39</strain>
    </source>
</reference>
<evidence type="ECO:0000313" key="2">
    <source>
        <dbReference type="Proteomes" id="UP000245712"/>
    </source>
</evidence>
<dbReference type="Proteomes" id="UP000245712">
    <property type="component" value="Unassembled WGS sequence"/>
</dbReference>
<dbReference type="EMBL" id="QEOB01000030">
    <property type="protein sequence ID" value="PVX71216.1"/>
    <property type="molecule type" value="Genomic_DNA"/>
</dbReference>
<evidence type="ECO:0000313" key="1">
    <source>
        <dbReference type="EMBL" id="PVX71216.1"/>
    </source>
</evidence>
<protein>
    <submittedName>
        <fullName evidence="1">Uncharacterized protein</fullName>
    </submittedName>
</protein>
<keyword evidence="2" id="KW-1185">Reference proteome</keyword>
<comment type="caution">
    <text evidence="1">The sequence shown here is derived from an EMBL/GenBank/DDBJ whole genome shotgun (WGS) entry which is preliminary data.</text>
</comment>
<accession>A0ABX5K9E4</accession>